<gene>
    <name evidence="1" type="ORF">EIMP300_02660</name>
</gene>
<evidence type="ECO:0000313" key="1">
    <source>
        <dbReference type="EMBL" id="BBU78866.1"/>
    </source>
</evidence>
<dbReference type="Gene3D" id="3.50.50.60">
    <property type="entry name" value="FAD/NAD(P)-binding domain"/>
    <property type="match status" value="1"/>
</dbReference>
<dbReference type="InterPro" id="IPR036188">
    <property type="entry name" value="FAD/NAD-bd_sf"/>
</dbReference>
<dbReference type="Proteomes" id="UP000467488">
    <property type="component" value="Chromosome"/>
</dbReference>
<sequence>MIDETLTALTDIKMPHYAPLAQASGSIDLNGTILPEYCCNTLVLGSGAAGWRAAVELKRQNVDVMVASSRKKPSGALPPVLVPINKRFTPRIRVQMVTIF</sequence>
<protein>
    <submittedName>
        <fullName evidence="1">Uncharacterized protein</fullName>
    </submittedName>
</protein>
<proteinExistence type="predicted"/>
<dbReference type="AlphaFoldDB" id="A0A8S0FFR6"/>
<accession>A0A8S0FFR6</accession>
<name>A0A8S0FFR6_ECOLX</name>
<evidence type="ECO:0000313" key="2">
    <source>
        <dbReference type="Proteomes" id="UP000467488"/>
    </source>
</evidence>
<organism evidence="1 2">
    <name type="scientific">Escherichia coli</name>
    <dbReference type="NCBI Taxonomy" id="562"/>
    <lineage>
        <taxon>Bacteria</taxon>
        <taxon>Pseudomonadati</taxon>
        <taxon>Pseudomonadota</taxon>
        <taxon>Gammaproteobacteria</taxon>
        <taxon>Enterobacterales</taxon>
        <taxon>Enterobacteriaceae</taxon>
        <taxon>Escherichia</taxon>
    </lineage>
</organism>
<reference evidence="1 2" key="1">
    <citation type="submission" date="2020-01" db="EMBL/GenBank/DDBJ databases">
        <title>Dynamics of blaIMP-6 dissemination in carbapenem resistant Enterobacteriacea isolated from regional surveillance in Osaka, Japan.</title>
        <authorList>
            <person name="Abe R."/>
            <person name="Akeda Y."/>
            <person name="Sugawara Y."/>
            <person name="Yamamoto N."/>
            <person name="Tomono K."/>
            <person name="Takeuchi D."/>
            <person name="Kawahara R."/>
            <person name="Hamada S."/>
        </authorList>
    </citation>
    <scope>NUCLEOTIDE SEQUENCE [LARGE SCALE GENOMIC DNA]</scope>
    <source>
        <strain evidence="1 2">E300</strain>
    </source>
</reference>
<dbReference type="EMBL" id="AP022360">
    <property type="protein sequence ID" value="BBU78866.1"/>
    <property type="molecule type" value="Genomic_DNA"/>
</dbReference>
<dbReference type="SUPFAM" id="SSF51905">
    <property type="entry name" value="FAD/NAD(P)-binding domain"/>
    <property type="match status" value="1"/>
</dbReference>